<dbReference type="InterPro" id="IPR010126">
    <property type="entry name" value="Esterase_phb"/>
</dbReference>
<dbReference type="Gene3D" id="3.40.50.1820">
    <property type="entry name" value="alpha/beta hydrolase"/>
    <property type="match status" value="1"/>
</dbReference>
<keyword evidence="7" id="KW-0624">Polysaccharide degradation</keyword>
<dbReference type="GO" id="GO:0045493">
    <property type="term" value="P:xylan catabolic process"/>
    <property type="evidence" value="ECO:0007669"/>
    <property type="project" value="UniProtKB-KW"/>
</dbReference>
<comment type="subcellular location">
    <subcellularLocation>
        <location evidence="1">Secreted</location>
    </subcellularLocation>
</comment>
<evidence type="ECO:0000256" key="6">
    <source>
        <dbReference type="ARBA" id="ARBA00023277"/>
    </source>
</evidence>
<evidence type="ECO:0000256" key="1">
    <source>
        <dbReference type="ARBA" id="ARBA00004613"/>
    </source>
</evidence>
<proteinExistence type="predicted"/>
<accession>A0A367R9L4</accession>
<evidence type="ECO:0000313" key="8">
    <source>
        <dbReference type="EMBL" id="RCJ32560.1"/>
    </source>
</evidence>
<organism evidence="8 9">
    <name type="scientific">Nostoc punctiforme NIES-2108</name>
    <dbReference type="NCBI Taxonomy" id="1356359"/>
    <lineage>
        <taxon>Bacteria</taxon>
        <taxon>Bacillati</taxon>
        <taxon>Cyanobacteriota</taxon>
        <taxon>Cyanophyceae</taxon>
        <taxon>Nostocales</taxon>
        <taxon>Nostocaceae</taxon>
        <taxon>Nostoc</taxon>
    </lineage>
</organism>
<dbReference type="PANTHER" id="PTHR38050:SF2">
    <property type="entry name" value="FERULOYL ESTERASE C-RELATED"/>
    <property type="match status" value="1"/>
</dbReference>
<dbReference type="AlphaFoldDB" id="A0A367R9L4"/>
<dbReference type="EMBL" id="LXQE01000165">
    <property type="protein sequence ID" value="RCJ32560.1"/>
    <property type="molecule type" value="Genomic_DNA"/>
</dbReference>
<gene>
    <name evidence="8" type="ORF">A6769_27930</name>
</gene>
<evidence type="ECO:0000313" key="9">
    <source>
        <dbReference type="Proteomes" id="UP000252085"/>
    </source>
</evidence>
<comment type="caution">
    <text evidence="8">The sequence shown here is derived from an EMBL/GenBank/DDBJ whole genome shotgun (WGS) entry which is preliminary data.</text>
</comment>
<dbReference type="InterPro" id="IPR043595">
    <property type="entry name" value="FaeB/C/D"/>
</dbReference>
<keyword evidence="2" id="KW-0964">Secreted</keyword>
<evidence type="ECO:0000256" key="5">
    <source>
        <dbReference type="ARBA" id="ARBA00022801"/>
    </source>
</evidence>
<reference evidence="8 9" key="1">
    <citation type="submission" date="2016-04" db="EMBL/GenBank/DDBJ databases">
        <authorList>
            <person name="Evans L.H."/>
            <person name="Alamgir A."/>
            <person name="Owens N."/>
            <person name="Weber N.D."/>
            <person name="Virtaneva K."/>
            <person name="Barbian K."/>
            <person name="Babar A."/>
            <person name="Rosenke K."/>
        </authorList>
    </citation>
    <scope>NUCLEOTIDE SEQUENCE [LARGE SCALE GENOMIC DNA]</scope>
    <source>
        <strain evidence="8">NIES-2108</strain>
    </source>
</reference>
<dbReference type="Pfam" id="PF10503">
    <property type="entry name" value="Esterase_PHB"/>
    <property type="match status" value="1"/>
</dbReference>
<dbReference type="InterPro" id="IPR029058">
    <property type="entry name" value="AB_hydrolase_fold"/>
</dbReference>
<evidence type="ECO:0000256" key="3">
    <source>
        <dbReference type="ARBA" id="ARBA00022651"/>
    </source>
</evidence>
<evidence type="ECO:0000256" key="4">
    <source>
        <dbReference type="ARBA" id="ARBA00022729"/>
    </source>
</evidence>
<keyword evidence="4" id="KW-0732">Signal</keyword>
<dbReference type="GO" id="GO:0030600">
    <property type="term" value="F:feruloyl esterase activity"/>
    <property type="evidence" value="ECO:0007669"/>
    <property type="project" value="InterPro"/>
</dbReference>
<keyword evidence="6" id="KW-0119">Carbohydrate metabolism</keyword>
<evidence type="ECO:0008006" key="10">
    <source>
        <dbReference type="Google" id="ProtNLM"/>
    </source>
</evidence>
<protein>
    <recommendedName>
        <fullName evidence="10">Phospholipase</fullName>
    </recommendedName>
</protein>
<keyword evidence="3" id="KW-0858">Xylan degradation</keyword>
<evidence type="ECO:0000256" key="7">
    <source>
        <dbReference type="ARBA" id="ARBA00023326"/>
    </source>
</evidence>
<sequence>MYKKSDFSKYVLIGFLSTTLAVTSNSIQVEAKSIPREKIFQSENYGTLTNQGKLRTYYMYTPKSYNHKHAMSLVLVFHGDNGSGNSIAKTSRFNNLAKAFGFIAVYPNGLDHQWSFTGHVRQKVDDISFVKALIGHIEQIRNINRRKIYATGFSQGGILTQALACKLPNQIAAFASVAGSLTTRFARSCHPTVSISMMMINGTNDFSVHYHGDPITQKEALVSIPETANFWRRHDQCTSSSQFQHLTPTKSRNHLQVKAFRYSGCKNGSEVLQFAVVNGGHFWPGGASTDPKLSQVNIQLGFNASKAIWSFFQHHSLSTFKASTIGKAKR</sequence>
<evidence type="ECO:0000256" key="2">
    <source>
        <dbReference type="ARBA" id="ARBA00022525"/>
    </source>
</evidence>
<dbReference type="GO" id="GO:0005576">
    <property type="term" value="C:extracellular region"/>
    <property type="evidence" value="ECO:0007669"/>
    <property type="project" value="UniProtKB-SubCell"/>
</dbReference>
<keyword evidence="5" id="KW-0378">Hydrolase</keyword>
<dbReference type="PANTHER" id="PTHR38050">
    <property type="match status" value="1"/>
</dbReference>
<dbReference type="SUPFAM" id="SSF53474">
    <property type="entry name" value="alpha/beta-Hydrolases"/>
    <property type="match status" value="1"/>
</dbReference>
<dbReference type="Proteomes" id="UP000252085">
    <property type="component" value="Unassembled WGS sequence"/>
</dbReference>
<name>A0A367R9L4_NOSPU</name>